<dbReference type="Proteomes" id="UP000045824">
    <property type="component" value="Unassembled WGS sequence"/>
</dbReference>
<reference evidence="2 4" key="1">
    <citation type="submission" date="2015-03" db="EMBL/GenBank/DDBJ databases">
        <authorList>
            <person name="Murphy D."/>
        </authorList>
    </citation>
    <scope>NUCLEOTIDE SEQUENCE [LARGE SCALE GENOMIC DNA]</scope>
    <source>
        <strain evidence="2 4">FCF326</strain>
    </source>
</reference>
<keyword evidence="5" id="KW-1185">Reference proteome</keyword>
<name>A0A0T9KMB8_YERKR</name>
<dbReference type="PANTHER" id="PTHR10909">
    <property type="entry name" value="ELECTRON TRANSPORT OXIDOREDUCTASE"/>
    <property type="match status" value="1"/>
</dbReference>
<dbReference type="InterPro" id="IPR046373">
    <property type="entry name" value="Acyl-CoA_Oxase/DH_mid-dom_sf"/>
</dbReference>
<dbReference type="InterPro" id="IPR012258">
    <property type="entry name" value="Acyl-CoA_oxidase"/>
</dbReference>
<organism evidence="2 4">
    <name type="scientific">Yersinia kristensenii</name>
    <dbReference type="NCBI Taxonomy" id="28152"/>
    <lineage>
        <taxon>Bacteria</taxon>
        <taxon>Pseudomonadati</taxon>
        <taxon>Pseudomonadota</taxon>
        <taxon>Gammaproteobacteria</taxon>
        <taxon>Enterobacterales</taxon>
        <taxon>Yersiniaceae</taxon>
        <taxon>Yersinia</taxon>
    </lineage>
</organism>
<dbReference type="AlphaFoldDB" id="A0A0T9KMB8"/>
<protein>
    <recommendedName>
        <fullName evidence="1">Acyl-CoA oxidase C-alpha1 domain-containing protein</fullName>
    </recommendedName>
</protein>
<evidence type="ECO:0000259" key="1">
    <source>
        <dbReference type="Pfam" id="PF22924"/>
    </source>
</evidence>
<sequence length="535" mass="60643">MNFNNKLMGIFKSPLFNPELKFHISKRDYIDLTIKRMKFIFKEKIINNDMWLGQGKEIKFNELCENIGLIGAFDHSLAISISIHMISGNVMFTQSDLIQMGKYHDEVNNMHCIYSMCCSEIANGTNLKNLETTVTYDHKHKKLLLHSPSFGSCKFWIGNALYSASVGVVLARLVVNNIDHGPHWFRVPLRDKDDGILFSGINIIPVGPEGGMHGIQMAAIRFNQVGLPLDAMLQRYSSISSDGVYHSEMDQPQRYINLFETFLQERLIPLYMLIKSSATALDITFKYSQNRIISHEPTCKTLIMEPLFCQRLYPELLKSAAIMIIGKIIVRKFIDSWENKNSYKELQIIASTGKYIGTALGLDILRQCRLMCGALGFHHYNKIITLQNDAEAALTYAGDNSVMSYQIAKHMVRTQRFNNPMTVPANLAQEVEKKVVADCQHNPLSHAAAQILSYSYGLDLVIQEIQNSDILDDELLLDLINVFSPYLSEIPSPIVPTIERITYLINLISPPPELITAPIANADYTKEFTSKLYTE</sequence>
<evidence type="ECO:0000313" key="4">
    <source>
        <dbReference type="Proteomes" id="UP000045824"/>
    </source>
</evidence>
<evidence type="ECO:0000313" key="3">
    <source>
        <dbReference type="EMBL" id="OVZ74884.1"/>
    </source>
</evidence>
<dbReference type="Gene3D" id="2.40.110.10">
    <property type="entry name" value="Butyryl-CoA Dehydrogenase, subunit A, domain 2"/>
    <property type="match status" value="1"/>
</dbReference>
<dbReference type="Pfam" id="PF22924">
    <property type="entry name" value="ACOX_C_alpha1"/>
    <property type="match status" value="1"/>
</dbReference>
<dbReference type="RefSeq" id="WP_050118294.1">
    <property type="nucleotide sequence ID" value="NZ_CAWMAB010000001.1"/>
</dbReference>
<dbReference type="GO" id="GO:0003997">
    <property type="term" value="F:acyl-CoA oxidase activity"/>
    <property type="evidence" value="ECO:0007669"/>
    <property type="project" value="InterPro"/>
</dbReference>
<dbReference type="InterPro" id="IPR009100">
    <property type="entry name" value="AcylCoA_DH/oxidase_NM_dom_sf"/>
</dbReference>
<dbReference type="GO" id="GO:0055088">
    <property type="term" value="P:lipid homeostasis"/>
    <property type="evidence" value="ECO:0007669"/>
    <property type="project" value="TreeGrafter"/>
</dbReference>
<dbReference type="GO" id="GO:0033540">
    <property type="term" value="P:fatty acid beta-oxidation using acyl-CoA oxidase"/>
    <property type="evidence" value="ECO:0007669"/>
    <property type="project" value="TreeGrafter"/>
</dbReference>
<dbReference type="GO" id="GO:0071949">
    <property type="term" value="F:FAD binding"/>
    <property type="evidence" value="ECO:0007669"/>
    <property type="project" value="InterPro"/>
</dbReference>
<dbReference type="SUPFAM" id="SSF56645">
    <property type="entry name" value="Acyl-CoA dehydrogenase NM domain-like"/>
    <property type="match status" value="1"/>
</dbReference>
<evidence type="ECO:0000313" key="2">
    <source>
        <dbReference type="EMBL" id="CNE12880.1"/>
    </source>
</evidence>
<dbReference type="Proteomes" id="UP000195840">
    <property type="component" value="Unassembled WGS sequence"/>
</dbReference>
<dbReference type="EMBL" id="CPYI01000001">
    <property type="protein sequence ID" value="CNE12880.1"/>
    <property type="molecule type" value="Genomic_DNA"/>
</dbReference>
<dbReference type="GO" id="GO:0005504">
    <property type="term" value="F:fatty acid binding"/>
    <property type="evidence" value="ECO:0007669"/>
    <property type="project" value="TreeGrafter"/>
</dbReference>
<dbReference type="EMBL" id="NHOG01000046">
    <property type="protein sequence ID" value="OVZ74884.1"/>
    <property type="molecule type" value="Genomic_DNA"/>
</dbReference>
<dbReference type="InterPro" id="IPR055060">
    <property type="entry name" value="ACOX_C_alpha1"/>
</dbReference>
<reference evidence="3 5" key="2">
    <citation type="submission" date="2017-05" db="EMBL/GenBank/DDBJ databases">
        <title>Whole genome sequencing of Yersinia kristensenii.</title>
        <authorList>
            <person name="Campioni F."/>
        </authorList>
    </citation>
    <scope>NUCLEOTIDE SEQUENCE [LARGE SCALE GENOMIC DNA]</scope>
    <source>
        <strain evidence="3 5">CFSAN060538</strain>
    </source>
</reference>
<dbReference type="SUPFAM" id="SSF47203">
    <property type="entry name" value="Acyl-CoA dehydrogenase C-terminal domain-like"/>
    <property type="match status" value="1"/>
</dbReference>
<accession>A0A0T9KMB8</accession>
<proteinExistence type="predicted"/>
<feature type="domain" description="Acyl-CoA oxidase C-alpha1" evidence="1">
    <location>
        <begin position="263"/>
        <end position="411"/>
    </location>
</feature>
<gene>
    <name evidence="3" type="ORF">CBW52_22780</name>
    <name evidence="2" type="ORF">ERS008491_00513</name>
</gene>
<evidence type="ECO:0000313" key="5">
    <source>
        <dbReference type="Proteomes" id="UP000195840"/>
    </source>
</evidence>
<dbReference type="Gene3D" id="1.20.140.10">
    <property type="entry name" value="Butyryl-CoA Dehydrogenase, subunit A, domain 3"/>
    <property type="match status" value="1"/>
</dbReference>
<dbReference type="PANTHER" id="PTHR10909:SF382">
    <property type="entry name" value="ACYL-COENZYME A OXIDASE"/>
    <property type="match status" value="1"/>
</dbReference>
<dbReference type="InterPro" id="IPR036250">
    <property type="entry name" value="AcylCo_DH-like_C"/>
</dbReference>